<keyword evidence="17" id="KW-1185">Reference proteome</keyword>
<feature type="transmembrane region" description="Helical" evidence="14">
    <location>
        <begin position="1404"/>
        <end position="1425"/>
    </location>
</feature>
<feature type="transmembrane region" description="Helical" evidence="14">
    <location>
        <begin position="1194"/>
        <end position="1212"/>
    </location>
</feature>
<dbReference type="GO" id="GO:0005548">
    <property type="term" value="F:phospholipid transporter activity"/>
    <property type="evidence" value="ECO:0007669"/>
    <property type="project" value="UniProtKB-ARBA"/>
</dbReference>
<dbReference type="InterPro" id="IPR013525">
    <property type="entry name" value="ABC2_TM"/>
</dbReference>
<feature type="transmembrane region" description="Helical" evidence="14">
    <location>
        <begin position="655"/>
        <end position="675"/>
    </location>
</feature>
<evidence type="ECO:0000256" key="9">
    <source>
        <dbReference type="ARBA" id="ARBA00023136"/>
    </source>
</evidence>
<keyword evidence="8 14" id="KW-1133">Transmembrane helix</keyword>
<feature type="transmembrane region" description="Helical" evidence="14">
    <location>
        <begin position="1794"/>
        <end position="1812"/>
    </location>
</feature>
<dbReference type="GO" id="GO:0016020">
    <property type="term" value="C:membrane"/>
    <property type="evidence" value="ECO:0007669"/>
    <property type="project" value="UniProtKB-SubCell"/>
</dbReference>
<evidence type="ECO:0000256" key="5">
    <source>
        <dbReference type="ARBA" id="ARBA00022741"/>
    </source>
</evidence>
<evidence type="ECO:0000256" key="1">
    <source>
        <dbReference type="ARBA" id="ARBA00004141"/>
    </source>
</evidence>
<evidence type="ECO:0000256" key="14">
    <source>
        <dbReference type="SAM" id="Phobius"/>
    </source>
</evidence>
<comment type="subcellular location">
    <subcellularLocation>
        <location evidence="1">Membrane</location>
        <topology evidence="1">Multi-pass membrane protein</topology>
    </subcellularLocation>
</comment>
<evidence type="ECO:0000256" key="4">
    <source>
        <dbReference type="ARBA" id="ARBA00022692"/>
    </source>
</evidence>
<dbReference type="Pfam" id="PF12698">
    <property type="entry name" value="ABC2_membrane_3"/>
    <property type="match status" value="2"/>
</dbReference>
<keyword evidence="11" id="KW-0325">Glycoprotein</keyword>
<keyword evidence="10" id="KW-1015">Disulfide bond</keyword>
<feature type="domain" description="ABC transporter" evidence="15">
    <location>
        <begin position="1975"/>
        <end position="2207"/>
    </location>
</feature>
<dbReference type="GO" id="GO:0005524">
    <property type="term" value="F:ATP binding"/>
    <property type="evidence" value="ECO:0007669"/>
    <property type="project" value="UniProtKB-KW"/>
</dbReference>
<dbReference type="SMART" id="SM00382">
    <property type="entry name" value="AAA"/>
    <property type="match status" value="2"/>
</dbReference>
<dbReference type="SUPFAM" id="SSF52540">
    <property type="entry name" value="P-loop containing nucleoside triphosphate hydrolases"/>
    <property type="match status" value="2"/>
</dbReference>
<reference evidence="16" key="1">
    <citation type="submission" date="2025-08" db="UniProtKB">
        <authorList>
            <consortium name="Ensembl"/>
        </authorList>
    </citation>
    <scope>IDENTIFICATION</scope>
</reference>
<feature type="region of interest" description="Disordered" evidence="13">
    <location>
        <begin position="911"/>
        <end position="946"/>
    </location>
</feature>
<accession>A0A8C1RFY6</accession>
<protein>
    <recommendedName>
        <fullName evidence="2">P-type phospholipid transporter</fullName>
        <ecNumber evidence="2">7.6.2.1</ecNumber>
    </recommendedName>
</protein>
<evidence type="ECO:0000256" key="8">
    <source>
        <dbReference type="ARBA" id="ARBA00022989"/>
    </source>
</evidence>
<keyword evidence="5" id="KW-0547">Nucleotide-binding</keyword>
<evidence type="ECO:0000256" key="13">
    <source>
        <dbReference type="SAM" id="MobiDB-lite"/>
    </source>
</evidence>
<dbReference type="InterPro" id="IPR003439">
    <property type="entry name" value="ABC_transporter-like_ATP-bd"/>
</dbReference>
<dbReference type="Proteomes" id="UP000694427">
    <property type="component" value="Unplaced"/>
</dbReference>
<feature type="domain" description="ABC transporter" evidence="15">
    <location>
        <begin position="981"/>
        <end position="1212"/>
    </location>
</feature>
<dbReference type="GO" id="GO:0140359">
    <property type="term" value="F:ABC-type transporter activity"/>
    <property type="evidence" value="ECO:0007669"/>
    <property type="project" value="InterPro"/>
</dbReference>
<feature type="compositionally biased region" description="Basic and acidic residues" evidence="13">
    <location>
        <begin position="936"/>
        <end position="946"/>
    </location>
</feature>
<evidence type="ECO:0000256" key="6">
    <source>
        <dbReference type="ARBA" id="ARBA00022840"/>
    </source>
</evidence>
<dbReference type="InterPro" id="IPR003593">
    <property type="entry name" value="AAA+_ATPase"/>
</dbReference>
<reference evidence="16" key="2">
    <citation type="submission" date="2025-09" db="UniProtKB">
        <authorList>
            <consortium name="Ensembl"/>
        </authorList>
    </citation>
    <scope>IDENTIFICATION</scope>
</reference>
<keyword evidence="6" id="KW-0067">ATP-binding</keyword>
<dbReference type="PANTHER" id="PTHR19229:SF190">
    <property type="entry name" value="RETINAL-SPECIFIC PHOSPHOLIPID-TRANSPORTING ATPASE ABCA4"/>
    <property type="match status" value="1"/>
</dbReference>
<feature type="transmembrane region" description="Helical" evidence="14">
    <location>
        <begin position="1824"/>
        <end position="1849"/>
    </location>
</feature>
<dbReference type="InterPro" id="IPR026082">
    <property type="entry name" value="ABCA"/>
</dbReference>
<evidence type="ECO:0000313" key="17">
    <source>
        <dbReference type="Proteomes" id="UP000694427"/>
    </source>
</evidence>
<organism evidence="16 17">
    <name type="scientific">Cyprinus carpio</name>
    <name type="common">Common carp</name>
    <dbReference type="NCBI Taxonomy" id="7962"/>
    <lineage>
        <taxon>Eukaryota</taxon>
        <taxon>Metazoa</taxon>
        <taxon>Chordata</taxon>
        <taxon>Craniata</taxon>
        <taxon>Vertebrata</taxon>
        <taxon>Euteleostomi</taxon>
        <taxon>Actinopterygii</taxon>
        <taxon>Neopterygii</taxon>
        <taxon>Teleostei</taxon>
        <taxon>Ostariophysi</taxon>
        <taxon>Cypriniformes</taxon>
        <taxon>Cyprinidae</taxon>
        <taxon>Cyprininae</taxon>
        <taxon>Cyprinus</taxon>
    </lineage>
</organism>
<evidence type="ECO:0000259" key="15">
    <source>
        <dbReference type="PROSITE" id="PS50893"/>
    </source>
</evidence>
<dbReference type="InterPro" id="IPR017871">
    <property type="entry name" value="ABC_transporter-like_CS"/>
</dbReference>
<evidence type="ECO:0000256" key="2">
    <source>
        <dbReference type="ARBA" id="ARBA00012189"/>
    </source>
</evidence>
<feature type="transmembrane region" description="Helical" evidence="14">
    <location>
        <begin position="23"/>
        <end position="42"/>
    </location>
</feature>
<feature type="transmembrane region" description="Helical" evidence="14">
    <location>
        <begin position="1765"/>
        <end position="1782"/>
    </location>
</feature>
<dbReference type="FunFam" id="3.40.50.300:FF:000232">
    <property type="entry name" value="ATP-binding cassette, sub-family A (ABC1), member 1"/>
    <property type="match status" value="1"/>
</dbReference>
<dbReference type="Gene3D" id="3.40.50.300">
    <property type="entry name" value="P-loop containing nucleotide triphosphate hydrolases"/>
    <property type="match status" value="2"/>
</dbReference>
<keyword evidence="4 14" id="KW-0812">Transmembrane</keyword>
<proteinExistence type="predicted"/>
<evidence type="ECO:0000256" key="11">
    <source>
        <dbReference type="ARBA" id="ARBA00023180"/>
    </source>
</evidence>
<comment type="catalytic activity">
    <reaction evidence="12">
        <text>ATP + H2O + phospholipidSide 1 = ADP + phosphate + phospholipidSide 2.</text>
        <dbReference type="EC" id="7.6.2.1"/>
    </reaction>
</comment>
<feature type="transmembrane region" description="Helical" evidence="14">
    <location>
        <begin position="731"/>
        <end position="754"/>
    </location>
</feature>
<sequence>MNTSKQIRLLLWKNWTLRKRQKIRFLVEILWPVFLFIGLVWLRRANPLYRQHECHFPSKAMPSTGILPWIQGIFCNANNPCFRHQTRGESPGVVSNYHNSILARFYQDSQELLFNDTEFHQLGRLWHEATVLSNFMETLRTNPALVAGKGLKVEHILKDDEGLTSFLLRDAGLSEAVVYDLTNAQVRMEQFAYGVPDLTLKEIACSQALLERFLIFPSRGGLYGVHNAMCALSQQRLQKIEDVLYANIDFFKLLRLLPMVLDSHTAGIDLQFWGRVLSALSDKLQELAERPSSQDLIRVMYSIFQSGGPSSFSHLMSTMSDLFCGYPESEITRVFSFNWYEDNNYKAFLGINNSRGHDSYTYDKTATPFCNALMQNLESNPVTKIMWNSVKPLVMGKILFTPDSPAVRKIIKSANITFEELERLQKMGKVWEEVGPQLWEFFQNSVQMNMIRDTLRNPTVMDFLDRRLKETQFSTKDILNFLHNGPKQDRFMNMTNFDWRNVFSLADQAIRMFNRYSECISLDKFVGHMDENLMTHQALHLLGENKFWAGLVFMDMYPWTTELPRHVKFKIRMDIDAVERTNKIKDRYWDPGPRADPVQDHRYIWGGFAYLQDMIEHGILRLHTGHDWPLGVYLQQMPYPCYVDDMFMLTLNRCFPIFMVLAWIYSVSMIVKSIVLEKEMRLKETLKAMGVSNGVIWYTWFIDSFLMMATSTALLTAIIMVGKVLNYSDPIILFLFLLTFTVATIMQCFLMSVFFNKANLAASCSGIIYFTLYLPHIFCFAWQDRITKEMKLAVSFLSPVAFGFGTEYLSRYEEQGLGLQWDNIRTSPLEGDEYSFFTSIHMMLLDAVIYAFLAWYLDNVFPGQYGIGRPFYFPLQPSYWLKPMPQPSQVPDSGPEKPLVNNVEKQEDVEYGGLSPDHRECNGSRSSKQCKHREKRERMEKEREREEQLKTQEEIQQEEIQPVHDGNPFFEPEPEGLIIGVSVQDLVKVYSKNSRPAVDCLNMNFYESQITSFLGHNGAGKTTTLSILTGLFPPTSGTAYIYGKDIRTEMDAIQQSLGMCPQYNILFNHLTVEEHILFYSLLKGRDRKEAMQEVENMLEDLGLPHKRDEEAQNLSGGMQRKLSVAMAFVGGSKVVILDEPTSGVDPYSRRSIWDLLLKYRTGRTVILSTHHMDEADLLSDRVGIISKGKLHCSGSPLFLKNCFGVGFYLTLVRRMKDQRKKENECDCASECSCTCSTCTRYKEESHALQPERILDGNVESITTLIHHHVPEAKLIEMIGQEMTYLLPNKGFKYRAYASLFRELEETLGDMGLSSFGISDTSLEEIFLKVTADGEAANSSVTPDLIMLHPYLVWFTDANGVNPLESDNNAGRASRQVKGFSLVIKQFHALLVKRFHHAARSHKDFLAQIVLPASFVLIALVFTMIVPPFGEFPSLTLTPWMYGPQFTFISNEQPSHPKMRHFIQTLLKEPGMGTRCMTNQPLESLFTCLNTTSDWEVPPVSPEVENILLSPEWDTRNPSPSCECSTDTKLTMLPVCPAGAGGLPPRQRKEPTGDILLDMTNKNISDYLVKTYPKLIKTSLKSKYWVNEQRYGGLSVGGHLPILDVDPEEIRALFSQLGRMMNISGGPYSKSVMNELGTFLHYMESEYNVKVWYNNKGWHAMVSFMNVANNAILRAYLPPHANPSEYGITAINHPLNLTKEQLSEVTVLTTSVDAVVAICVIFAMSFIPASFILYLIQERVTKAKHLQFVSGVSPLVYWVANFFWDMMNYSVSTAMVVGIFVGFDKKCYTSPTNLPALVALLCLYGWSVTPMMYPMSYMFNVPSTAYVSLSCINLFIGINSSAITFILELFENNRSLLMFNEVLKKVLLVFPHFCLGRGLIDMAMNQAVTDVYARFGEEFSMDPFRWNFVGKNLFCMAVEGFLPLICLIFNCFTLCLQYCILKQVSYYGKSPVKDEDEDVAQERERIYKGGNKNDILLIRDLSKTYRRRKRPAVNKICVGVPSGECFGLLGVNGAGKTTTFKMLTGDTDVTSGEASVAGYSILTNILDVHQNMGYCPQFDAIDELLTGREHLYLYARLRGIPESEISRVAEWGVQKLGLSEYAGNCAGTYSGGNKRKLSTAIAMIGCPPLVLLDEPTTGMDPHSRRFLWTAILSIIRDGRAVVLTSHSMEECEALCTRLAIMVNGTFKCLGTIQHLKYKFGGGYVVTMKIKAEKAGMPPDLIPAESFMESSFPGCIQREKHYNTLQYEIAAASLARVFQLVLTNKERLNIEDYSVSQTTLDQVFVSFAKQQSGEDDAQLRASVPRRDTKVSPLQRVAMKNR</sequence>
<dbReference type="InterPro" id="IPR027417">
    <property type="entry name" value="P-loop_NTPase"/>
</dbReference>
<dbReference type="Ensembl" id="ENSCCRT00010122954.1">
    <property type="protein sequence ID" value="ENSCCRP00010110503.1"/>
    <property type="gene ID" value="ENSCCRG00010042333.1"/>
</dbReference>
<dbReference type="PROSITE" id="PS00211">
    <property type="entry name" value="ABC_TRANSPORTER_1"/>
    <property type="match status" value="1"/>
</dbReference>
<dbReference type="CDD" id="cd03263">
    <property type="entry name" value="ABC_subfamily_A"/>
    <property type="match status" value="2"/>
</dbReference>
<feature type="transmembrane region" description="Helical" evidence="14">
    <location>
        <begin position="1713"/>
        <end position="1735"/>
    </location>
</feature>
<dbReference type="InterPro" id="IPR056264">
    <property type="entry name" value="R2_ABCA1-4-like"/>
</dbReference>
<dbReference type="EC" id="7.6.2.1" evidence="2"/>
<name>A0A8C1RFY6_CYPCA</name>
<dbReference type="Pfam" id="PF00005">
    <property type="entry name" value="ABC_tran"/>
    <property type="match status" value="2"/>
</dbReference>
<dbReference type="Pfam" id="PF23321">
    <property type="entry name" value="R1_ABCA1"/>
    <property type="match status" value="1"/>
</dbReference>
<evidence type="ECO:0000313" key="16">
    <source>
        <dbReference type="Ensembl" id="ENSCCRP00010110503.1"/>
    </source>
</evidence>
<keyword evidence="3" id="KW-0597">Phosphoprotein</keyword>
<dbReference type="GO" id="GO:0016887">
    <property type="term" value="F:ATP hydrolysis activity"/>
    <property type="evidence" value="ECO:0007669"/>
    <property type="project" value="InterPro"/>
</dbReference>
<feature type="transmembrane region" description="Helical" evidence="14">
    <location>
        <begin position="760"/>
        <end position="782"/>
    </location>
</feature>
<evidence type="ECO:0000256" key="10">
    <source>
        <dbReference type="ARBA" id="ARBA00023157"/>
    </source>
</evidence>
<keyword evidence="7" id="KW-1278">Translocase</keyword>
<feature type="transmembrane region" description="Helical" evidence="14">
    <location>
        <begin position="695"/>
        <end position="719"/>
    </location>
</feature>
<feature type="region of interest" description="Disordered" evidence="13">
    <location>
        <begin position="2293"/>
        <end position="2319"/>
    </location>
</feature>
<dbReference type="PROSITE" id="PS50893">
    <property type="entry name" value="ABC_TRANSPORTER_2"/>
    <property type="match status" value="2"/>
</dbReference>
<dbReference type="FunFam" id="3.40.50.300:FF:000264">
    <property type="entry name" value="ATP-binding cassette, sub-family A (ABC1), member 1"/>
    <property type="match status" value="1"/>
</dbReference>
<dbReference type="GO" id="GO:0140326">
    <property type="term" value="F:ATPase-coupled intramembrane lipid transporter activity"/>
    <property type="evidence" value="ECO:0007669"/>
    <property type="project" value="UniProtKB-EC"/>
</dbReference>
<evidence type="ECO:0000256" key="12">
    <source>
        <dbReference type="ARBA" id="ARBA00034036"/>
    </source>
</evidence>
<evidence type="ECO:0000256" key="7">
    <source>
        <dbReference type="ARBA" id="ARBA00022967"/>
    </source>
</evidence>
<evidence type="ECO:0000256" key="3">
    <source>
        <dbReference type="ARBA" id="ARBA00022553"/>
    </source>
</evidence>
<dbReference type="PANTHER" id="PTHR19229">
    <property type="entry name" value="ATP-BINDING CASSETTE TRANSPORTER SUBFAMILY A ABCA"/>
    <property type="match status" value="1"/>
</dbReference>
<keyword evidence="9 14" id="KW-0472">Membrane</keyword>